<evidence type="ECO:0000259" key="9">
    <source>
        <dbReference type="PROSITE" id="PS51007"/>
    </source>
</evidence>
<feature type="region of interest" description="Disordered" evidence="7">
    <location>
        <begin position="249"/>
        <end position="268"/>
    </location>
</feature>
<gene>
    <name evidence="10" type="ORF">PZE19_22745</name>
</gene>
<evidence type="ECO:0000256" key="5">
    <source>
        <dbReference type="ARBA" id="ARBA00023004"/>
    </source>
</evidence>
<keyword evidence="2 6" id="KW-0349">Heme</keyword>
<dbReference type="RefSeq" id="WP_277862896.1">
    <property type="nucleotide sequence ID" value="NZ_JARRAG010000002.1"/>
</dbReference>
<feature type="compositionally biased region" description="Pro residues" evidence="7">
    <location>
        <begin position="253"/>
        <end position="262"/>
    </location>
</feature>
<dbReference type="Pfam" id="PF13442">
    <property type="entry name" value="Cytochrome_CBB3"/>
    <property type="match status" value="1"/>
</dbReference>
<keyword evidence="4" id="KW-0249">Electron transport</keyword>
<dbReference type="Proteomes" id="UP001216907">
    <property type="component" value="Unassembled WGS sequence"/>
</dbReference>
<name>A0ABT6FGC0_9BACT</name>
<evidence type="ECO:0000256" key="7">
    <source>
        <dbReference type="SAM" id="MobiDB-lite"/>
    </source>
</evidence>
<dbReference type="Pfam" id="PF00034">
    <property type="entry name" value="Cytochrom_C"/>
    <property type="match status" value="1"/>
</dbReference>
<feature type="chain" id="PRO_5045879917" evidence="8">
    <location>
        <begin position="21"/>
        <end position="419"/>
    </location>
</feature>
<keyword evidence="5 6" id="KW-0408">Iron</keyword>
<sequence length="419" mass="45695">MIVRRRLVLGLGLSTLMTLAAGCSDADLTGPIVYEEQPALTREVEGKAHLAGKPKIQAKARKALEKLYGPAPKEIHVPEGAPLTKDESGRLGMLLANFEQTPEGPKKLDHAGGYGLYRRHCLHCHGVTGAGDGPTAPFVFPPPRDFRRGLFKFTSTPNGARPDRDDLRRSIRDGLHGTSMPAFEALLTAAEMEQVVDYVTFLSLRGETELALIEEGFIGDDEDEDALGDDVVAELVQGVFGKWEDARDAVVNPPSPRTPPSPESVGRGRDLFLGRTKEKLECAGCHGAKGLGDGPSFVEVGVFNRVVFGGDPSKMPERVAKLDDKTRELWKQKLDEWGNPLRPANLTRAVYKGGRRPIDLYWRIAKGITGAQMPAHYPGIDQAQIWDLVNFVLALPYQPELLDEPSTAGVTAEAPAVRR</sequence>
<comment type="caution">
    <text evidence="10">The sequence shown here is derived from an EMBL/GenBank/DDBJ whole genome shotgun (WGS) entry which is preliminary data.</text>
</comment>
<proteinExistence type="predicted"/>
<keyword evidence="1" id="KW-0813">Transport</keyword>
<keyword evidence="3 6" id="KW-0479">Metal-binding</keyword>
<dbReference type="EMBL" id="JARRAG010000002">
    <property type="protein sequence ID" value="MDG3006600.1"/>
    <property type="molecule type" value="Genomic_DNA"/>
</dbReference>
<dbReference type="InterPro" id="IPR051811">
    <property type="entry name" value="Cytochrome_c550/c551-like"/>
</dbReference>
<evidence type="ECO:0000256" key="4">
    <source>
        <dbReference type="ARBA" id="ARBA00022982"/>
    </source>
</evidence>
<evidence type="ECO:0000256" key="2">
    <source>
        <dbReference type="ARBA" id="ARBA00022617"/>
    </source>
</evidence>
<feature type="domain" description="Cytochrome c" evidence="9">
    <location>
        <begin position="108"/>
        <end position="203"/>
    </location>
</feature>
<protein>
    <submittedName>
        <fullName evidence="10">C-type cytochrome</fullName>
    </submittedName>
</protein>
<dbReference type="SUPFAM" id="SSF46626">
    <property type="entry name" value="Cytochrome c"/>
    <property type="match status" value="2"/>
</dbReference>
<dbReference type="PROSITE" id="PS51257">
    <property type="entry name" value="PROKAR_LIPOPROTEIN"/>
    <property type="match status" value="1"/>
</dbReference>
<feature type="domain" description="Cytochrome c" evidence="9">
    <location>
        <begin position="263"/>
        <end position="396"/>
    </location>
</feature>
<evidence type="ECO:0000256" key="6">
    <source>
        <dbReference type="PROSITE-ProRule" id="PRU00433"/>
    </source>
</evidence>
<evidence type="ECO:0000256" key="3">
    <source>
        <dbReference type="ARBA" id="ARBA00022723"/>
    </source>
</evidence>
<dbReference type="PROSITE" id="PS51007">
    <property type="entry name" value="CYTC"/>
    <property type="match status" value="2"/>
</dbReference>
<evidence type="ECO:0000256" key="1">
    <source>
        <dbReference type="ARBA" id="ARBA00022448"/>
    </source>
</evidence>
<reference evidence="10 11" key="1">
    <citation type="submission" date="2023-03" db="EMBL/GenBank/DDBJ databases">
        <title>Paludisphaera mucosa sp. nov. a novel planctomycete from northern fen.</title>
        <authorList>
            <person name="Ivanova A."/>
        </authorList>
    </citation>
    <scope>NUCLEOTIDE SEQUENCE [LARGE SCALE GENOMIC DNA]</scope>
    <source>
        <strain evidence="10 11">Pla2</strain>
    </source>
</reference>
<dbReference type="PANTHER" id="PTHR37823">
    <property type="entry name" value="CYTOCHROME C-553-LIKE"/>
    <property type="match status" value="1"/>
</dbReference>
<accession>A0ABT6FGC0</accession>
<keyword evidence="11" id="KW-1185">Reference proteome</keyword>
<dbReference type="InterPro" id="IPR009056">
    <property type="entry name" value="Cyt_c-like_dom"/>
</dbReference>
<evidence type="ECO:0000256" key="8">
    <source>
        <dbReference type="SAM" id="SignalP"/>
    </source>
</evidence>
<organism evidence="10 11">
    <name type="scientific">Paludisphaera mucosa</name>
    <dbReference type="NCBI Taxonomy" id="3030827"/>
    <lineage>
        <taxon>Bacteria</taxon>
        <taxon>Pseudomonadati</taxon>
        <taxon>Planctomycetota</taxon>
        <taxon>Planctomycetia</taxon>
        <taxon>Isosphaerales</taxon>
        <taxon>Isosphaeraceae</taxon>
        <taxon>Paludisphaera</taxon>
    </lineage>
</organism>
<feature type="signal peptide" evidence="8">
    <location>
        <begin position="1"/>
        <end position="20"/>
    </location>
</feature>
<keyword evidence="8" id="KW-0732">Signal</keyword>
<dbReference type="InterPro" id="IPR036909">
    <property type="entry name" value="Cyt_c-like_dom_sf"/>
</dbReference>
<evidence type="ECO:0000313" key="10">
    <source>
        <dbReference type="EMBL" id="MDG3006600.1"/>
    </source>
</evidence>
<evidence type="ECO:0000313" key="11">
    <source>
        <dbReference type="Proteomes" id="UP001216907"/>
    </source>
</evidence>
<dbReference type="Gene3D" id="1.10.760.10">
    <property type="entry name" value="Cytochrome c-like domain"/>
    <property type="match status" value="2"/>
</dbReference>
<dbReference type="PANTHER" id="PTHR37823:SF1">
    <property type="entry name" value="CYTOCHROME C-553-LIKE"/>
    <property type="match status" value="1"/>
</dbReference>